<dbReference type="AlphaFoldDB" id="M5PU74"/>
<evidence type="ECO:0000313" key="6">
    <source>
        <dbReference type="Proteomes" id="UP000011922"/>
    </source>
</evidence>
<sequence length="318" mass="35480">MMHKNWLKMARNVKQSMMPAGMVRLRGETMNRVCSVDYRMRLVRVMNYIDANLDRDLPLEELAAEACFSAFHFHRVFRSMLGMTVAGYVRRRKLVRAARRLSDTGDPVVDIALEAGYGAHESFTRAFRSMYGLSPSEFREQSKLKPVISPDALELIPLLPPGGIDMDISIKTFEPICVACVRHVGPYAACEPAWQKLCGWAGQKGLLGPDTLAIGISYDEPSSTPAELLRFDACMSVPDSVQGEGEVGIKTIPGGKYAVAVHVGSYSGLEQAYKEFYGRWLPEQGHKPRDEPAFEIYRNDPSFTPAEKLITEICVPLE</sequence>
<dbReference type="SMART" id="SM00871">
    <property type="entry name" value="AraC_E_bind"/>
    <property type="match status" value="1"/>
</dbReference>
<dbReference type="PRINTS" id="PR00032">
    <property type="entry name" value="HTHARAC"/>
</dbReference>
<dbReference type="PROSITE" id="PS01124">
    <property type="entry name" value="HTH_ARAC_FAMILY_2"/>
    <property type="match status" value="1"/>
</dbReference>
<dbReference type="PROSITE" id="PS00041">
    <property type="entry name" value="HTH_ARAC_FAMILY_1"/>
    <property type="match status" value="1"/>
</dbReference>
<dbReference type="PANTHER" id="PTHR40055">
    <property type="entry name" value="TRANSCRIPTIONAL REGULATOR YGIV-RELATED"/>
    <property type="match status" value="1"/>
</dbReference>
<dbReference type="GO" id="GO:0003700">
    <property type="term" value="F:DNA-binding transcription factor activity"/>
    <property type="evidence" value="ECO:0007669"/>
    <property type="project" value="InterPro"/>
</dbReference>
<keyword evidence="1" id="KW-0805">Transcription regulation</keyword>
<dbReference type="InterPro" id="IPR018060">
    <property type="entry name" value="HTH_AraC"/>
</dbReference>
<comment type="caution">
    <text evidence="5">The sequence shown here is derived from an EMBL/GenBank/DDBJ whole genome shotgun (WGS) entry which is preliminary data.</text>
</comment>
<dbReference type="InterPro" id="IPR050908">
    <property type="entry name" value="SmbC-like"/>
</dbReference>
<evidence type="ECO:0000259" key="4">
    <source>
        <dbReference type="PROSITE" id="PS01124"/>
    </source>
</evidence>
<dbReference type="Gene3D" id="1.10.10.60">
    <property type="entry name" value="Homeodomain-like"/>
    <property type="match status" value="2"/>
</dbReference>
<dbReference type="PANTHER" id="PTHR40055:SF1">
    <property type="entry name" value="TRANSCRIPTIONAL REGULATOR YGIV-RELATED"/>
    <property type="match status" value="1"/>
</dbReference>
<dbReference type="SUPFAM" id="SSF55136">
    <property type="entry name" value="Probable bacterial effector-binding domain"/>
    <property type="match status" value="1"/>
</dbReference>
<accession>M5PU74</accession>
<dbReference type="InterPro" id="IPR009057">
    <property type="entry name" value="Homeodomain-like_sf"/>
</dbReference>
<name>M5PU74_DESAF</name>
<dbReference type="Pfam" id="PF12833">
    <property type="entry name" value="HTH_18"/>
    <property type="match status" value="1"/>
</dbReference>
<dbReference type="InterPro" id="IPR010499">
    <property type="entry name" value="AraC_E-bd"/>
</dbReference>
<organism evidence="5 6">
    <name type="scientific">Desulfocurvibacter africanus PCS</name>
    <dbReference type="NCBI Taxonomy" id="1262666"/>
    <lineage>
        <taxon>Bacteria</taxon>
        <taxon>Pseudomonadati</taxon>
        <taxon>Thermodesulfobacteriota</taxon>
        <taxon>Desulfovibrionia</taxon>
        <taxon>Desulfovibrionales</taxon>
        <taxon>Desulfovibrionaceae</taxon>
        <taxon>Desulfocurvibacter</taxon>
    </lineage>
</organism>
<feature type="domain" description="HTH araC/xylS-type" evidence="4">
    <location>
        <begin position="43"/>
        <end position="141"/>
    </location>
</feature>
<evidence type="ECO:0000256" key="2">
    <source>
        <dbReference type="ARBA" id="ARBA00023125"/>
    </source>
</evidence>
<dbReference type="Proteomes" id="UP000011922">
    <property type="component" value="Unassembled WGS sequence"/>
</dbReference>
<dbReference type="Pfam" id="PF06445">
    <property type="entry name" value="GyrI-like"/>
    <property type="match status" value="1"/>
</dbReference>
<evidence type="ECO:0000313" key="5">
    <source>
        <dbReference type="EMBL" id="EMG37892.1"/>
    </source>
</evidence>
<evidence type="ECO:0000256" key="1">
    <source>
        <dbReference type="ARBA" id="ARBA00023015"/>
    </source>
</evidence>
<evidence type="ECO:0000256" key="3">
    <source>
        <dbReference type="ARBA" id="ARBA00023163"/>
    </source>
</evidence>
<dbReference type="SMART" id="SM00342">
    <property type="entry name" value="HTH_ARAC"/>
    <property type="match status" value="1"/>
</dbReference>
<dbReference type="InterPro" id="IPR018062">
    <property type="entry name" value="HTH_AraC-typ_CS"/>
</dbReference>
<gene>
    <name evidence="5" type="ORF">PCS_01287</name>
</gene>
<dbReference type="InterPro" id="IPR020449">
    <property type="entry name" value="Tscrpt_reg_AraC-type_HTH"/>
</dbReference>
<keyword evidence="2" id="KW-0238">DNA-binding</keyword>
<keyword evidence="3" id="KW-0804">Transcription</keyword>
<reference evidence="5 6" key="1">
    <citation type="journal article" date="2013" name="Genome Announc.">
        <title>Draft Genome Sequence for Desulfovibrio africanus Strain PCS.</title>
        <authorList>
            <person name="Brown S.D."/>
            <person name="Utturkar S.M."/>
            <person name="Arkin A.P."/>
            <person name="Deutschbauer A.M."/>
            <person name="Elias D.A."/>
            <person name="Hazen T.C."/>
            <person name="Chakraborty R."/>
        </authorList>
    </citation>
    <scope>NUCLEOTIDE SEQUENCE [LARGE SCALE GENOMIC DNA]</scope>
    <source>
        <strain evidence="5 6">PCS</strain>
    </source>
</reference>
<dbReference type="InterPro" id="IPR029442">
    <property type="entry name" value="GyrI-like"/>
</dbReference>
<dbReference type="InterPro" id="IPR011256">
    <property type="entry name" value="Reg_factor_effector_dom_sf"/>
</dbReference>
<dbReference type="Gene3D" id="3.20.80.10">
    <property type="entry name" value="Regulatory factor, effector binding domain"/>
    <property type="match status" value="1"/>
</dbReference>
<dbReference type="GO" id="GO:0043565">
    <property type="term" value="F:sequence-specific DNA binding"/>
    <property type="evidence" value="ECO:0007669"/>
    <property type="project" value="InterPro"/>
</dbReference>
<dbReference type="SUPFAM" id="SSF46689">
    <property type="entry name" value="Homeodomain-like"/>
    <property type="match status" value="2"/>
</dbReference>
<dbReference type="EMBL" id="AOSV01000012">
    <property type="protein sequence ID" value="EMG37892.1"/>
    <property type="molecule type" value="Genomic_DNA"/>
</dbReference>
<protein>
    <submittedName>
        <fullName evidence="5">DNA gyrase inhibitor</fullName>
    </submittedName>
</protein>
<proteinExistence type="predicted"/>
<dbReference type="PATRIC" id="fig|1262666.3.peg.1308"/>